<comment type="caution">
    <text evidence="5">The sequence shown here is derived from an EMBL/GenBank/DDBJ whole genome shotgun (WGS) entry which is preliminary data.</text>
</comment>
<reference evidence="5 6" key="1">
    <citation type="submission" date="2016-05" db="EMBL/GenBank/DDBJ databases">
        <title>First whole genome sequencing of Entamoeba histolytica HM1:IMSS-clone-6.</title>
        <authorList>
            <person name="Mukherjee Avik.K."/>
            <person name="Izumyama S."/>
            <person name="Nakada-Tsukui K."/>
            <person name="Nozaki T."/>
        </authorList>
    </citation>
    <scope>NUCLEOTIDE SEQUENCE [LARGE SCALE GENOMIC DNA]</scope>
    <source>
        <strain evidence="5 6">HM1:IMSS clone 6</strain>
    </source>
</reference>
<keyword evidence="3" id="KW-0539">Nucleus</keyword>
<dbReference type="Pfam" id="PF02847">
    <property type="entry name" value="MA3"/>
    <property type="match status" value="1"/>
</dbReference>
<dbReference type="Proteomes" id="UP000078387">
    <property type="component" value="Unassembled WGS sequence"/>
</dbReference>
<dbReference type="SUPFAM" id="SSF48371">
    <property type="entry name" value="ARM repeat"/>
    <property type="match status" value="1"/>
</dbReference>
<name>A0A5K1V4D5_ENTHI</name>
<dbReference type="GO" id="GO:0003723">
    <property type="term" value="F:RNA binding"/>
    <property type="evidence" value="ECO:0007669"/>
    <property type="project" value="TreeGrafter"/>
</dbReference>
<comment type="subcellular location">
    <subcellularLocation>
        <location evidence="1">Nucleus</location>
    </subcellularLocation>
</comment>
<evidence type="ECO:0000256" key="1">
    <source>
        <dbReference type="ARBA" id="ARBA00004123"/>
    </source>
</evidence>
<dbReference type="InterPro" id="IPR003891">
    <property type="entry name" value="Initiation_fac_eIF4g_MI"/>
</dbReference>
<dbReference type="FunFam" id="1.25.40.180:FF:000098">
    <property type="entry name" value="MA3 domain containing protein"/>
    <property type="match status" value="1"/>
</dbReference>
<organism evidence="5 6">
    <name type="scientific">Entamoeba histolytica</name>
    <dbReference type="NCBI Taxonomy" id="5759"/>
    <lineage>
        <taxon>Eukaryota</taxon>
        <taxon>Amoebozoa</taxon>
        <taxon>Evosea</taxon>
        <taxon>Archamoebae</taxon>
        <taxon>Mastigamoebida</taxon>
        <taxon>Entamoebidae</taxon>
        <taxon>Entamoeba</taxon>
    </lineage>
</organism>
<dbReference type="InterPro" id="IPR016024">
    <property type="entry name" value="ARM-type_fold"/>
</dbReference>
<accession>A0A5K1V4D5</accession>
<evidence type="ECO:0000313" key="6">
    <source>
        <dbReference type="Proteomes" id="UP000078387"/>
    </source>
</evidence>
<evidence type="ECO:0000256" key="3">
    <source>
        <dbReference type="ARBA" id="ARBA00023242"/>
    </source>
</evidence>
<sequence>MSEQEVLRFVRGQLNRISEGTLEGIIGTVSGYYQQYPKAFVTQAIITCCIKTINVMSDLTEQVLLLSAFISGISGAVEIGICGELLQQLFQEPPTGSVAVFLCGLYYMKVIDEKLLVELLMESIEKNNFDIVMAIIQNGGNKIRSENPRCLREMLIKVNEVIKGKELSVKEKFVIESLNDLKNNKLVGKNEVVLERYKKIIGIVWKKYGVTKGFELSVGLQNITDKTNKWWEAGSAHSEMFVTALTNQGESETVAKAREHHMNTELRKAIFIALMGAMDYVDGYQRILQLGLHREQEREVVFVLMYCLGQSKTYNKYFELIAEQIIQKSKANKFTFQIAFYERMKDLEKYGARAVINWATLLGVLISKDFLGLRVLKGINLITPTTMETVFARTVLQRVLGDESMENVTNVFTKLITLKDVDSLKIRKSIHLFLLKKMGKCQDSSQRHLIEKRKQMMIKLLNSSVDALM</sequence>
<dbReference type="AlphaFoldDB" id="A0A5K1V4D5"/>
<dbReference type="VEuPathDB" id="AmoebaDB:EHI5A_048540"/>
<dbReference type="Gene3D" id="1.25.40.180">
    <property type="match status" value="1"/>
</dbReference>
<dbReference type="GO" id="GO:0005730">
    <property type="term" value="C:nucleolus"/>
    <property type="evidence" value="ECO:0007669"/>
    <property type="project" value="TreeGrafter"/>
</dbReference>
<dbReference type="VEuPathDB" id="AmoebaDB:KM1_029020"/>
<protein>
    <recommendedName>
        <fullName evidence="4">MI domain-containing protein</fullName>
    </recommendedName>
</protein>
<dbReference type="VEuPathDB" id="AmoebaDB:EHI8A_067750"/>
<dbReference type="PROSITE" id="PS51366">
    <property type="entry name" value="MI"/>
    <property type="match status" value="1"/>
</dbReference>
<gene>
    <name evidence="5" type="ORF">CL6EHI_099260</name>
</gene>
<feature type="domain" description="MI" evidence="4">
    <location>
        <begin position="265"/>
        <end position="381"/>
    </location>
</feature>
<evidence type="ECO:0000256" key="2">
    <source>
        <dbReference type="ARBA" id="ARBA00006856"/>
    </source>
</evidence>
<proteinExistence type="inferred from homology"/>
<dbReference type="InterPro" id="IPR050781">
    <property type="entry name" value="CWC22_splicing_factor"/>
</dbReference>
<dbReference type="OMA" id="CGNERNY"/>
<dbReference type="PANTHER" id="PTHR18034">
    <property type="entry name" value="CELL CYCLE CONTROL PROTEIN CWF22-RELATED"/>
    <property type="match status" value="1"/>
</dbReference>
<comment type="similarity">
    <text evidence="2">Belongs to the CWC22 family.</text>
</comment>
<dbReference type="EMBL" id="BDEQ01000001">
    <property type="protein sequence ID" value="GAT97012.1"/>
    <property type="molecule type" value="Genomic_DNA"/>
</dbReference>
<evidence type="ECO:0000313" key="5">
    <source>
        <dbReference type="EMBL" id="GAT97012.1"/>
    </source>
</evidence>
<dbReference type="GO" id="GO:0042274">
    <property type="term" value="P:ribosomal small subunit biogenesis"/>
    <property type="evidence" value="ECO:0007669"/>
    <property type="project" value="TreeGrafter"/>
</dbReference>
<dbReference type="VEuPathDB" id="AmoebaDB:EHI7A_027530"/>
<dbReference type="PANTHER" id="PTHR18034:SF4">
    <property type="entry name" value="NUCLEOLAR MIF4G DOMAIN-CONTAINING PROTEIN 1"/>
    <property type="match status" value="1"/>
</dbReference>
<dbReference type="SMART" id="SM00544">
    <property type="entry name" value="MA3"/>
    <property type="match status" value="1"/>
</dbReference>
<evidence type="ECO:0000259" key="4">
    <source>
        <dbReference type="PROSITE" id="PS51366"/>
    </source>
</evidence>
<dbReference type="VEuPathDB" id="AmoebaDB:EHI_099260"/>